<gene>
    <name evidence="4" type="ORF">ACFSBL_17040</name>
</gene>
<evidence type="ECO:0000256" key="1">
    <source>
        <dbReference type="ARBA" id="ARBA00001946"/>
    </source>
</evidence>
<dbReference type="Proteomes" id="UP001597034">
    <property type="component" value="Unassembled WGS sequence"/>
</dbReference>
<comment type="caution">
    <text evidence="4">The sequence shown here is derived from an EMBL/GenBank/DDBJ whole genome shotgun (WGS) entry which is preliminary data.</text>
</comment>
<dbReference type="PROSITE" id="PS51462">
    <property type="entry name" value="NUDIX"/>
    <property type="match status" value="1"/>
</dbReference>
<proteinExistence type="predicted"/>
<dbReference type="Pfam" id="PF00293">
    <property type="entry name" value="NUDIX"/>
    <property type="match status" value="1"/>
</dbReference>
<organism evidence="4 5">
    <name type="scientific">Haloarchaeobius litoreus</name>
    <dbReference type="NCBI Taxonomy" id="755306"/>
    <lineage>
        <taxon>Archaea</taxon>
        <taxon>Methanobacteriati</taxon>
        <taxon>Methanobacteriota</taxon>
        <taxon>Stenosarchaea group</taxon>
        <taxon>Halobacteria</taxon>
        <taxon>Halobacteriales</taxon>
        <taxon>Halorubellaceae</taxon>
        <taxon>Haloarchaeobius</taxon>
    </lineage>
</organism>
<evidence type="ECO:0000256" key="2">
    <source>
        <dbReference type="ARBA" id="ARBA00022801"/>
    </source>
</evidence>
<keyword evidence="2 4" id="KW-0378">Hydrolase</keyword>
<dbReference type="EC" id="3.6.-.-" evidence="4"/>
<dbReference type="Gene3D" id="3.90.79.10">
    <property type="entry name" value="Nucleoside Triphosphate Pyrophosphohydrolase"/>
    <property type="match status" value="1"/>
</dbReference>
<protein>
    <submittedName>
        <fullName evidence="4">NUDIX hydrolase</fullName>
        <ecNumber evidence="4">3.6.-.-</ecNumber>
    </submittedName>
</protein>
<sequence length="185" mass="20202">MTDDEELAWTVESSHVAYECPGFDIVHDEVTLPDGSRTDYDYVDEPPAVVVLPFTPNGDVVVIDEWRQAVGRVNHGLPAGSVEPGDDDLALAARRELREETGFEAGSVEPLTTVEPANGIGNSVHHHFVARDCEPSADQDLDHDEHILVDTRPYDELLAAARDGDLRDGRAVTALCFHELFGDSA</sequence>
<reference evidence="4 5" key="1">
    <citation type="journal article" date="2019" name="Int. J. Syst. Evol. Microbiol.">
        <title>The Global Catalogue of Microorganisms (GCM) 10K type strain sequencing project: providing services to taxonomists for standard genome sequencing and annotation.</title>
        <authorList>
            <consortium name="The Broad Institute Genomics Platform"/>
            <consortium name="The Broad Institute Genome Sequencing Center for Infectious Disease"/>
            <person name="Wu L."/>
            <person name="Ma J."/>
        </authorList>
    </citation>
    <scope>NUCLEOTIDE SEQUENCE [LARGE SCALE GENOMIC DNA]</scope>
    <source>
        <strain evidence="4 5">CGMCC 1.10390</strain>
    </source>
</reference>
<evidence type="ECO:0000313" key="4">
    <source>
        <dbReference type="EMBL" id="MFD1647396.1"/>
    </source>
</evidence>
<keyword evidence="5" id="KW-1185">Reference proteome</keyword>
<dbReference type="PANTHER" id="PTHR11839">
    <property type="entry name" value="UDP/ADP-SUGAR PYROPHOSPHATASE"/>
    <property type="match status" value="1"/>
</dbReference>
<dbReference type="CDD" id="cd03424">
    <property type="entry name" value="NUDIX_ADPRase_Nudt5_UGPPase_Nudt14"/>
    <property type="match status" value="1"/>
</dbReference>
<dbReference type="GO" id="GO:0016787">
    <property type="term" value="F:hydrolase activity"/>
    <property type="evidence" value="ECO:0007669"/>
    <property type="project" value="UniProtKB-KW"/>
</dbReference>
<dbReference type="SUPFAM" id="SSF55811">
    <property type="entry name" value="Nudix"/>
    <property type="match status" value="1"/>
</dbReference>
<dbReference type="InterPro" id="IPR000086">
    <property type="entry name" value="NUDIX_hydrolase_dom"/>
</dbReference>
<feature type="domain" description="Nudix hydrolase" evidence="3">
    <location>
        <begin position="44"/>
        <end position="174"/>
    </location>
</feature>
<dbReference type="InterPro" id="IPR015797">
    <property type="entry name" value="NUDIX_hydrolase-like_dom_sf"/>
</dbReference>
<comment type="cofactor">
    <cofactor evidence="1">
        <name>Mg(2+)</name>
        <dbReference type="ChEBI" id="CHEBI:18420"/>
    </cofactor>
</comment>
<name>A0ABD6DMX5_9EURY</name>
<dbReference type="PANTHER" id="PTHR11839:SF18">
    <property type="entry name" value="NUDIX HYDROLASE DOMAIN-CONTAINING PROTEIN"/>
    <property type="match status" value="1"/>
</dbReference>
<dbReference type="AlphaFoldDB" id="A0ABD6DMX5"/>
<evidence type="ECO:0000259" key="3">
    <source>
        <dbReference type="PROSITE" id="PS51462"/>
    </source>
</evidence>
<evidence type="ECO:0000313" key="5">
    <source>
        <dbReference type="Proteomes" id="UP001597034"/>
    </source>
</evidence>
<dbReference type="EMBL" id="JBHUDO010000003">
    <property type="protein sequence ID" value="MFD1647396.1"/>
    <property type="molecule type" value="Genomic_DNA"/>
</dbReference>
<accession>A0ABD6DMX5</accession>
<dbReference type="RefSeq" id="WP_256400547.1">
    <property type="nucleotide sequence ID" value="NZ_JANHJR010000003.1"/>
</dbReference>